<keyword evidence="2" id="KW-1185">Reference proteome</keyword>
<comment type="caution">
    <text evidence="1">The sequence shown here is derived from an EMBL/GenBank/DDBJ whole genome shotgun (WGS) entry which is preliminary data.</text>
</comment>
<protein>
    <submittedName>
        <fullName evidence="1">Uncharacterized protein</fullName>
    </submittedName>
</protein>
<evidence type="ECO:0000313" key="2">
    <source>
        <dbReference type="Proteomes" id="UP001163603"/>
    </source>
</evidence>
<accession>A0ACC0WYZ2</accession>
<proteinExistence type="predicted"/>
<gene>
    <name evidence="1" type="ORF">Pint_29526</name>
</gene>
<name>A0ACC0WYZ2_9ROSI</name>
<evidence type="ECO:0000313" key="1">
    <source>
        <dbReference type="EMBL" id="KAJ0007320.1"/>
    </source>
</evidence>
<dbReference type="Proteomes" id="UP001163603">
    <property type="component" value="Chromosome 15"/>
</dbReference>
<organism evidence="1 2">
    <name type="scientific">Pistacia integerrima</name>
    <dbReference type="NCBI Taxonomy" id="434235"/>
    <lineage>
        <taxon>Eukaryota</taxon>
        <taxon>Viridiplantae</taxon>
        <taxon>Streptophyta</taxon>
        <taxon>Embryophyta</taxon>
        <taxon>Tracheophyta</taxon>
        <taxon>Spermatophyta</taxon>
        <taxon>Magnoliopsida</taxon>
        <taxon>eudicotyledons</taxon>
        <taxon>Gunneridae</taxon>
        <taxon>Pentapetalae</taxon>
        <taxon>rosids</taxon>
        <taxon>malvids</taxon>
        <taxon>Sapindales</taxon>
        <taxon>Anacardiaceae</taxon>
        <taxon>Pistacia</taxon>
    </lineage>
</organism>
<reference evidence="2" key="1">
    <citation type="journal article" date="2023" name="G3 (Bethesda)">
        <title>Genome assembly and association tests identify interacting loci associated with vigor, precocity, and sex in interspecific pistachio rootstocks.</title>
        <authorList>
            <person name="Palmer W."/>
            <person name="Jacygrad E."/>
            <person name="Sagayaradj S."/>
            <person name="Cavanaugh K."/>
            <person name="Han R."/>
            <person name="Bertier L."/>
            <person name="Beede B."/>
            <person name="Kafkas S."/>
            <person name="Golino D."/>
            <person name="Preece J."/>
            <person name="Michelmore R."/>
        </authorList>
    </citation>
    <scope>NUCLEOTIDE SEQUENCE [LARGE SCALE GENOMIC DNA]</scope>
</reference>
<sequence length="182" mass="20575">MSCQRKDNVKLVIIPVGASSATLFIILIALATWWSLRRRKQAFGDDAKLSFELKGRHFTYSEVLRITDNFKRVLGRGGFGTVYHGNLDDSTQVAVKMLSSSSRQGYKEFMAELKLLMKVHHRNLTNLVGYCNEGAHMGLLYEYMANGNLQQRLSGRSSQTYRNAPILSWEDRLRIGVDVGQG</sequence>
<dbReference type="EMBL" id="CM047750">
    <property type="protein sequence ID" value="KAJ0007320.1"/>
    <property type="molecule type" value="Genomic_DNA"/>
</dbReference>